<proteinExistence type="predicted"/>
<dbReference type="InterPro" id="IPR053079">
    <property type="entry name" value="SPS2_domain"/>
</dbReference>
<dbReference type="EMBL" id="GL379812">
    <property type="protein sequence ID" value="EGT44241.1"/>
    <property type="molecule type" value="Genomic_DNA"/>
</dbReference>
<dbReference type="Pfam" id="PF01030">
    <property type="entry name" value="Recep_L_domain"/>
    <property type="match status" value="2"/>
</dbReference>
<name>G0MUF9_CAEBE</name>
<keyword evidence="3" id="KW-1185">Reference proteome</keyword>
<dbReference type="InParanoid" id="G0MUF9"/>
<dbReference type="AlphaFoldDB" id="G0MUF9"/>
<sequence length="428" mass="48439">MSKNSAFFPLFYIFFQRFFADRCETRGLFTAGVQKFLIFQQIFFVLTSNPRLQLELLDAALQRIYSNSIDEVVFKDNAEELLLDPWLCFGLRYLLSMDTDDAPNFDGESCEPECRFKGLITPQNISTFPTCSRVCAYLIFTDDTEVTEDQLTVALKNMKILIGGLMIFGVPFTHTKFLEPLEEIECDDVGISIVNNAELTDLGMINLKSIDCPGFRFSGNELLTGMSMPSLKKMTYNESVLIETLIVSALPKFCLNPNEARAFAGVRYPSFVQVLVPFCEPKYNEKLCKTPAEGCVELFGKVYIGPDFNMNLMKNIEAIHGNLIINGTSLTNFDDFENLQCLVSLEFTRTTLRIENNLSLMNPWFPKVQKIYSNGKEEIVFNKNAPELLLDPSLCYDYQLLSSEMKEDVPKFNGETCGKTTDGTSGFT</sequence>
<accession>G0MUF9</accession>
<dbReference type="InterPro" id="IPR000494">
    <property type="entry name" value="Rcpt_L-dom"/>
</dbReference>
<reference evidence="3" key="1">
    <citation type="submission" date="2011-07" db="EMBL/GenBank/DDBJ databases">
        <authorList>
            <consortium name="Caenorhabditis brenneri Sequencing and Analysis Consortium"/>
            <person name="Wilson R.K."/>
        </authorList>
    </citation>
    <scope>NUCLEOTIDE SEQUENCE [LARGE SCALE GENOMIC DNA]</scope>
    <source>
        <strain evidence="3">PB2801</strain>
    </source>
</reference>
<dbReference type="SUPFAM" id="SSF52058">
    <property type="entry name" value="L domain-like"/>
    <property type="match status" value="2"/>
</dbReference>
<dbReference type="HOGENOM" id="CLU_028064_0_1_1"/>
<protein>
    <recommendedName>
        <fullName evidence="1">Receptor L-domain domain-containing protein</fullName>
    </recommendedName>
</protein>
<evidence type="ECO:0000259" key="1">
    <source>
        <dbReference type="Pfam" id="PF01030"/>
    </source>
</evidence>
<dbReference type="PANTHER" id="PTHR21662:SF59">
    <property type="entry name" value="RECEPTOR PROTEIN-TYROSINE KINASE"/>
    <property type="match status" value="1"/>
</dbReference>
<feature type="domain" description="Receptor L-domain" evidence="1">
    <location>
        <begin position="131"/>
        <end position="226"/>
    </location>
</feature>
<evidence type="ECO:0000313" key="3">
    <source>
        <dbReference type="Proteomes" id="UP000008068"/>
    </source>
</evidence>
<evidence type="ECO:0000313" key="2">
    <source>
        <dbReference type="EMBL" id="EGT44241.1"/>
    </source>
</evidence>
<feature type="domain" description="Receptor L-domain" evidence="1">
    <location>
        <begin position="294"/>
        <end position="399"/>
    </location>
</feature>
<dbReference type="InterPro" id="IPR036941">
    <property type="entry name" value="Rcpt_L-dom_sf"/>
</dbReference>
<dbReference type="Proteomes" id="UP000008068">
    <property type="component" value="Unassembled WGS sequence"/>
</dbReference>
<gene>
    <name evidence="2" type="ORF">CAEBREN_23482</name>
</gene>
<dbReference type="PANTHER" id="PTHR21662">
    <property type="entry name" value="RECEPTOR PROTEIN-TYROSINE KINASE"/>
    <property type="match status" value="1"/>
</dbReference>
<organism evidence="3">
    <name type="scientific">Caenorhabditis brenneri</name>
    <name type="common">Nematode worm</name>
    <dbReference type="NCBI Taxonomy" id="135651"/>
    <lineage>
        <taxon>Eukaryota</taxon>
        <taxon>Metazoa</taxon>
        <taxon>Ecdysozoa</taxon>
        <taxon>Nematoda</taxon>
        <taxon>Chromadorea</taxon>
        <taxon>Rhabditida</taxon>
        <taxon>Rhabditina</taxon>
        <taxon>Rhabditomorpha</taxon>
        <taxon>Rhabditoidea</taxon>
        <taxon>Rhabditidae</taxon>
        <taxon>Peloderinae</taxon>
        <taxon>Caenorhabditis</taxon>
    </lineage>
</organism>
<dbReference type="Gene3D" id="3.80.20.20">
    <property type="entry name" value="Receptor L-domain"/>
    <property type="match status" value="2"/>
</dbReference>